<sequence>MEIINPGHQKFDSPALGLLSANSY</sequence>
<organism evidence="1 2">
    <name type="scientific">Agrobacterium tumefaciens str. B6</name>
    <dbReference type="NCBI Taxonomy" id="1183423"/>
    <lineage>
        <taxon>Bacteria</taxon>
        <taxon>Pseudomonadati</taxon>
        <taxon>Pseudomonadota</taxon>
        <taxon>Alphaproteobacteria</taxon>
        <taxon>Hyphomicrobiales</taxon>
        <taxon>Rhizobiaceae</taxon>
        <taxon>Rhizobium/Agrobacterium group</taxon>
        <taxon>Agrobacterium</taxon>
        <taxon>Agrobacterium tumefaciens complex</taxon>
    </lineage>
</organism>
<reference evidence="1 2" key="1">
    <citation type="submission" date="2016-01" db="EMBL/GenBank/DDBJ databases">
        <authorList>
            <person name="Regsiter A."/>
            <person name="william w."/>
        </authorList>
    </citation>
    <scope>NUCLEOTIDE SEQUENCE [LARGE SCALE GENOMIC DNA]</scope>
    <source>
        <strain evidence="1 2">B6</strain>
    </source>
</reference>
<comment type="caution">
    <text evidence="1">The sequence shown here is derived from an EMBL/GenBank/DDBJ whole genome shotgun (WGS) entry which is preliminary data.</text>
</comment>
<evidence type="ECO:0000313" key="1">
    <source>
        <dbReference type="EMBL" id="CVI18757.1"/>
    </source>
</evidence>
<dbReference type="AlphaFoldDB" id="A0A822V009"/>
<protein>
    <submittedName>
        <fullName evidence="1">Uncharacterized protein</fullName>
    </submittedName>
</protein>
<evidence type="ECO:0000313" key="2">
    <source>
        <dbReference type="Proteomes" id="UP000192074"/>
    </source>
</evidence>
<dbReference type="EMBL" id="FCNL01000021">
    <property type="protein sequence ID" value="CVI18757.1"/>
    <property type="molecule type" value="Genomic_DNA"/>
</dbReference>
<proteinExistence type="predicted"/>
<dbReference type="Proteomes" id="UP000192074">
    <property type="component" value="Unassembled WGS sequence"/>
</dbReference>
<name>A0A822V009_AGRTU</name>
<accession>A0A822V009</accession>
<gene>
    <name evidence="1" type="ORF">AGR4A_Cc40146</name>
</gene>